<dbReference type="InterPro" id="IPR000073">
    <property type="entry name" value="AB_hydrolase_1"/>
</dbReference>
<evidence type="ECO:0000256" key="1">
    <source>
        <dbReference type="ARBA" id="ARBA00008645"/>
    </source>
</evidence>
<dbReference type="AlphaFoldDB" id="A0A1I6Y6A2"/>
<gene>
    <name evidence="5" type="ORF">SAMN04487956_10483</name>
</gene>
<reference evidence="5 6" key="1">
    <citation type="submission" date="2016-10" db="EMBL/GenBank/DDBJ databases">
        <authorList>
            <person name="de Groot N.N."/>
        </authorList>
    </citation>
    <scope>NUCLEOTIDE SEQUENCE [LARGE SCALE GENOMIC DNA]</scope>
    <source>
        <strain evidence="5 6">CGMCC 1.6493</strain>
    </source>
</reference>
<dbReference type="GO" id="GO:0016787">
    <property type="term" value="F:hydrolase activity"/>
    <property type="evidence" value="ECO:0007669"/>
    <property type="project" value="UniProtKB-KW"/>
</dbReference>
<dbReference type="Gene3D" id="3.40.50.1820">
    <property type="entry name" value="alpha/beta hydrolase"/>
    <property type="match status" value="1"/>
</dbReference>
<protein>
    <submittedName>
        <fullName evidence="5">Pimeloyl-ACP methyl ester carboxylesterase</fullName>
    </submittedName>
</protein>
<dbReference type="InterPro" id="IPR050266">
    <property type="entry name" value="AB_hydrolase_sf"/>
</dbReference>
<dbReference type="PRINTS" id="PR00111">
    <property type="entry name" value="ABHYDROLASE"/>
</dbReference>
<dbReference type="EMBL" id="FPAQ01000004">
    <property type="protein sequence ID" value="SFT45953.1"/>
    <property type="molecule type" value="Genomic_DNA"/>
</dbReference>
<proteinExistence type="inferred from homology"/>
<feature type="region of interest" description="Disordered" evidence="3">
    <location>
        <begin position="162"/>
        <end position="182"/>
    </location>
</feature>
<dbReference type="RefSeq" id="WP_089847205.1">
    <property type="nucleotide sequence ID" value="NZ_FPAQ01000004.1"/>
</dbReference>
<evidence type="ECO:0000313" key="5">
    <source>
        <dbReference type="EMBL" id="SFT45953.1"/>
    </source>
</evidence>
<evidence type="ECO:0000256" key="2">
    <source>
        <dbReference type="ARBA" id="ARBA00022801"/>
    </source>
</evidence>
<dbReference type="InterPro" id="IPR029058">
    <property type="entry name" value="AB_hydrolase_fold"/>
</dbReference>
<dbReference type="Proteomes" id="UP000199594">
    <property type="component" value="Unassembled WGS sequence"/>
</dbReference>
<dbReference type="SUPFAM" id="SSF53474">
    <property type="entry name" value="alpha/beta-Hydrolases"/>
    <property type="match status" value="1"/>
</dbReference>
<comment type="similarity">
    <text evidence="1">Belongs to the AB hydrolase superfamily.</text>
</comment>
<dbReference type="PANTHER" id="PTHR43798">
    <property type="entry name" value="MONOACYLGLYCEROL LIPASE"/>
    <property type="match status" value="1"/>
</dbReference>
<name>A0A1I6Y6A2_9GAMM</name>
<feature type="domain" description="AB hydrolase-1" evidence="4">
    <location>
        <begin position="38"/>
        <end position="137"/>
    </location>
</feature>
<dbReference type="GO" id="GO:0016020">
    <property type="term" value="C:membrane"/>
    <property type="evidence" value="ECO:0007669"/>
    <property type="project" value="TreeGrafter"/>
</dbReference>
<dbReference type="PANTHER" id="PTHR43798:SF14">
    <property type="entry name" value="SERINE HYDROLASE-LIKE PROTEIN DDB_G0286239"/>
    <property type="match status" value="1"/>
</dbReference>
<accession>A0A1I6Y6A2</accession>
<sequence length="324" mass="34592">MSEPHCQSESQPQRLRLADGRLAALAWGDPEAPSWLALHGWLDNAASFSRLAPRLVERLGIRVVALDFAGHGQSAHHDGGYALWDYVHDLLDAGDELGLSRLTLLAHSMGAGVACLAAAALPERVETLVLIDGLGALTTVADDAPAQLRKALLAERRARSRAPSLSGARTSSASGSRAPSYPDNEAAVAARVAGGATPIDAETARPLMLRNLEELPGGRVRLRTDARLLRPSPVRLCPEQLSAMLCALRAPVLLVEGATGILGDRPRARWARAAVANLSRRVLPGGHHLHLEPATAGEVARVIADWHASSERTQERRHEREDGS</sequence>
<keyword evidence="2" id="KW-0378">Hydrolase</keyword>
<evidence type="ECO:0000259" key="4">
    <source>
        <dbReference type="Pfam" id="PF00561"/>
    </source>
</evidence>
<dbReference type="Pfam" id="PF00561">
    <property type="entry name" value="Abhydrolase_1"/>
    <property type="match status" value="1"/>
</dbReference>
<evidence type="ECO:0000256" key="3">
    <source>
        <dbReference type="SAM" id="MobiDB-lite"/>
    </source>
</evidence>
<organism evidence="5 6">
    <name type="scientific">Halomonas saccharevitans</name>
    <dbReference type="NCBI Taxonomy" id="416872"/>
    <lineage>
        <taxon>Bacteria</taxon>
        <taxon>Pseudomonadati</taxon>
        <taxon>Pseudomonadota</taxon>
        <taxon>Gammaproteobacteria</taxon>
        <taxon>Oceanospirillales</taxon>
        <taxon>Halomonadaceae</taxon>
        <taxon>Halomonas</taxon>
    </lineage>
</organism>
<evidence type="ECO:0000313" key="6">
    <source>
        <dbReference type="Proteomes" id="UP000199594"/>
    </source>
</evidence>
<dbReference type="OrthoDB" id="149912at2"/>